<dbReference type="SMART" id="SM01133">
    <property type="entry name" value="DeoC"/>
    <property type="match status" value="1"/>
</dbReference>
<comment type="pathway">
    <text evidence="1">Carbohydrate degradation; 2-deoxy-D-ribose 1-phosphate degradation; D-glyceraldehyde 3-phosphate and acetaldehyde from 2-deoxy-alpha-D-ribose 1-phosphate: step 2/2.</text>
</comment>
<comment type="caution">
    <text evidence="8">The sequence shown here is derived from an EMBL/GenBank/DDBJ whole genome shotgun (WGS) entry which is preliminary data.</text>
</comment>
<keyword evidence="9" id="KW-1185">Reference proteome</keyword>
<evidence type="ECO:0000256" key="4">
    <source>
        <dbReference type="ARBA" id="ARBA00023239"/>
    </source>
</evidence>
<name>A0ABX2IJ61_9RHOO</name>
<protein>
    <recommendedName>
        <fullName evidence="3 7">Deoxyribose-phosphate aldolase</fullName>
        <ecNumber evidence="3 7">4.1.2.4</ecNumber>
    </recommendedName>
</protein>
<evidence type="ECO:0000256" key="1">
    <source>
        <dbReference type="ARBA" id="ARBA00004816"/>
    </source>
</evidence>
<dbReference type="Pfam" id="PF01791">
    <property type="entry name" value="DeoC"/>
    <property type="match status" value="1"/>
</dbReference>
<evidence type="ECO:0000313" key="8">
    <source>
        <dbReference type="EMBL" id="NSL56332.1"/>
    </source>
</evidence>
<accession>A0ABX2IJ61</accession>
<dbReference type="NCBIfam" id="TIGR00126">
    <property type="entry name" value="deoC"/>
    <property type="match status" value="1"/>
</dbReference>
<dbReference type="CDD" id="cd00959">
    <property type="entry name" value="DeoC"/>
    <property type="match status" value="1"/>
</dbReference>
<reference evidence="8 9" key="1">
    <citation type="submission" date="2020-06" db="EMBL/GenBank/DDBJ databases">
        <title>Draft genome of Uliginosibacterium sp. IMCC34675.</title>
        <authorList>
            <person name="Song J."/>
        </authorList>
    </citation>
    <scope>NUCLEOTIDE SEQUENCE [LARGE SCALE GENOMIC DNA]</scope>
    <source>
        <strain evidence="8 9">IMCC34675</strain>
    </source>
</reference>
<dbReference type="PANTHER" id="PTHR10889">
    <property type="entry name" value="DEOXYRIBOSE-PHOSPHATE ALDOLASE"/>
    <property type="match status" value="1"/>
</dbReference>
<dbReference type="EC" id="4.1.2.4" evidence="3 7"/>
<evidence type="ECO:0000256" key="5">
    <source>
        <dbReference type="ARBA" id="ARBA00023270"/>
    </source>
</evidence>
<dbReference type="SUPFAM" id="SSF51569">
    <property type="entry name" value="Aldolase"/>
    <property type="match status" value="1"/>
</dbReference>
<dbReference type="PANTHER" id="PTHR10889:SF3">
    <property type="entry name" value="DEOXYRIBOSE-PHOSPHATE ALDOLASE"/>
    <property type="match status" value="1"/>
</dbReference>
<dbReference type="InterPro" id="IPR002915">
    <property type="entry name" value="DeoC/FbaB/LacD_aldolase"/>
</dbReference>
<comment type="catalytic activity">
    <reaction evidence="6">
        <text>2-deoxy-D-ribose 5-phosphate = D-glyceraldehyde 3-phosphate + acetaldehyde</text>
        <dbReference type="Rhea" id="RHEA:12821"/>
        <dbReference type="ChEBI" id="CHEBI:15343"/>
        <dbReference type="ChEBI" id="CHEBI:59776"/>
        <dbReference type="ChEBI" id="CHEBI:62877"/>
        <dbReference type="EC" id="4.1.2.4"/>
    </reaction>
</comment>
<sequence length="259" mass="27616">MNTEQLQQAARIALASLDLTTLNNHDTEADVERLCRRAQGAFGQVAAVCVWPRLAGYARNRLPDSIRVAAVANFPDGYADVERAVRDTREIVAAGAQEVDLVLPWQHVLRGDDAAALKVMQATREACPDLTLKVILETGMLLQHEAIARASRLALKAGADFLKTSTGKTTISATPEAARLMLEAIRQDPAAAGRVGFKPSGGIRTVSDAATYIELTRSLLGEAALSAERFRIGASSVLDDIERVLSGEASHSSAAPGVY</sequence>
<evidence type="ECO:0000256" key="2">
    <source>
        <dbReference type="ARBA" id="ARBA00009473"/>
    </source>
</evidence>
<evidence type="ECO:0000256" key="6">
    <source>
        <dbReference type="ARBA" id="ARBA00048791"/>
    </source>
</evidence>
<dbReference type="InterPro" id="IPR011343">
    <property type="entry name" value="DeoC"/>
</dbReference>
<evidence type="ECO:0000313" key="9">
    <source>
        <dbReference type="Proteomes" id="UP000778523"/>
    </source>
</evidence>
<dbReference type="PIRSF" id="PIRSF001357">
    <property type="entry name" value="DeoC"/>
    <property type="match status" value="1"/>
</dbReference>
<dbReference type="EMBL" id="JABCSC020000003">
    <property type="protein sequence ID" value="NSL56332.1"/>
    <property type="molecule type" value="Genomic_DNA"/>
</dbReference>
<dbReference type="RefSeq" id="WP_170022627.1">
    <property type="nucleotide sequence ID" value="NZ_JABCSC020000003.1"/>
</dbReference>
<proteinExistence type="inferred from homology"/>
<dbReference type="Gene3D" id="3.20.20.70">
    <property type="entry name" value="Aldolase class I"/>
    <property type="match status" value="1"/>
</dbReference>
<organism evidence="8 9">
    <name type="scientific">Uliginosibacterium aquaticum</name>
    <dbReference type="NCBI Taxonomy" id="2731212"/>
    <lineage>
        <taxon>Bacteria</taxon>
        <taxon>Pseudomonadati</taxon>
        <taxon>Pseudomonadota</taxon>
        <taxon>Betaproteobacteria</taxon>
        <taxon>Rhodocyclales</taxon>
        <taxon>Zoogloeaceae</taxon>
        <taxon>Uliginosibacterium</taxon>
    </lineage>
</organism>
<evidence type="ECO:0000256" key="3">
    <source>
        <dbReference type="ARBA" id="ARBA00012515"/>
    </source>
</evidence>
<evidence type="ECO:0000256" key="7">
    <source>
        <dbReference type="NCBIfam" id="TIGR00126"/>
    </source>
</evidence>
<dbReference type="GO" id="GO:0004139">
    <property type="term" value="F:deoxyribose-phosphate aldolase activity"/>
    <property type="evidence" value="ECO:0007669"/>
    <property type="project" value="UniProtKB-EC"/>
</dbReference>
<comment type="similarity">
    <text evidence="2">Belongs to the DeoC/FbaB aldolase family. DeoC type 2 subfamily.</text>
</comment>
<gene>
    <name evidence="8" type="primary">deoC</name>
    <name evidence="8" type="ORF">HJ583_014940</name>
</gene>
<dbReference type="Proteomes" id="UP000778523">
    <property type="component" value="Unassembled WGS sequence"/>
</dbReference>
<keyword evidence="4 8" id="KW-0456">Lyase</keyword>
<dbReference type="InterPro" id="IPR013785">
    <property type="entry name" value="Aldolase_TIM"/>
</dbReference>
<keyword evidence="5" id="KW-0704">Schiff base</keyword>